<accession>A0ACB6Z3H6</accession>
<protein>
    <submittedName>
        <fullName evidence="1">Uncharacterized protein</fullName>
    </submittedName>
</protein>
<feature type="non-terminal residue" evidence="1">
    <location>
        <position position="1"/>
    </location>
</feature>
<comment type="caution">
    <text evidence="1">The sequence shown here is derived from an EMBL/GenBank/DDBJ whole genome shotgun (WGS) entry which is preliminary data.</text>
</comment>
<name>A0ACB6Z3H6_THEGA</name>
<dbReference type="Proteomes" id="UP000886501">
    <property type="component" value="Unassembled WGS sequence"/>
</dbReference>
<dbReference type="EMBL" id="MU118162">
    <property type="protein sequence ID" value="KAF9644062.1"/>
    <property type="molecule type" value="Genomic_DNA"/>
</dbReference>
<reference evidence="1" key="1">
    <citation type="submission" date="2019-10" db="EMBL/GenBank/DDBJ databases">
        <authorList>
            <consortium name="DOE Joint Genome Institute"/>
            <person name="Kuo A."/>
            <person name="Miyauchi S."/>
            <person name="Kiss E."/>
            <person name="Drula E."/>
            <person name="Kohler A."/>
            <person name="Sanchez-Garcia M."/>
            <person name="Andreopoulos B."/>
            <person name="Barry K.W."/>
            <person name="Bonito G."/>
            <person name="Buee M."/>
            <person name="Carver A."/>
            <person name="Chen C."/>
            <person name="Cichocki N."/>
            <person name="Clum A."/>
            <person name="Culley D."/>
            <person name="Crous P.W."/>
            <person name="Fauchery L."/>
            <person name="Girlanda M."/>
            <person name="Hayes R."/>
            <person name="Keri Z."/>
            <person name="Labutti K."/>
            <person name="Lipzen A."/>
            <person name="Lombard V."/>
            <person name="Magnuson J."/>
            <person name="Maillard F."/>
            <person name="Morin E."/>
            <person name="Murat C."/>
            <person name="Nolan M."/>
            <person name="Ohm R."/>
            <person name="Pangilinan J."/>
            <person name="Pereira M."/>
            <person name="Perotto S."/>
            <person name="Peter M."/>
            <person name="Riley R."/>
            <person name="Sitrit Y."/>
            <person name="Stielow B."/>
            <person name="Szollosi G."/>
            <person name="Zifcakova L."/>
            <person name="Stursova M."/>
            <person name="Spatafora J.W."/>
            <person name="Tedersoo L."/>
            <person name="Vaario L.-M."/>
            <person name="Yamada A."/>
            <person name="Yan M."/>
            <person name="Wang P."/>
            <person name="Xu J."/>
            <person name="Bruns T."/>
            <person name="Baldrian P."/>
            <person name="Vilgalys R."/>
            <person name="Henrissat B."/>
            <person name="Grigoriev I.V."/>
            <person name="Hibbett D."/>
            <person name="Nagy L.G."/>
            <person name="Martin F.M."/>
        </authorList>
    </citation>
    <scope>NUCLEOTIDE SEQUENCE</scope>
    <source>
        <strain evidence="1">P2</strain>
    </source>
</reference>
<proteinExistence type="predicted"/>
<evidence type="ECO:0000313" key="1">
    <source>
        <dbReference type="EMBL" id="KAF9644062.1"/>
    </source>
</evidence>
<reference evidence="1" key="2">
    <citation type="journal article" date="2020" name="Nat. Commun.">
        <title>Large-scale genome sequencing of mycorrhizal fungi provides insights into the early evolution of symbiotic traits.</title>
        <authorList>
            <person name="Miyauchi S."/>
            <person name="Kiss E."/>
            <person name="Kuo A."/>
            <person name="Drula E."/>
            <person name="Kohler A."/>
            <person name="Sanchez-Garcia M."/>
            <person name="Morin E."/>
            <person name="Andreopoulos B."/>
            <person name="Barry K.W."/>
            <person name="Bonito G."/>
            <person name="Buee M."/>
            <person name="Carver A."/>
            <person name="Chen C."/>
            <person name="Cichocki N."/>
            <person name="Clum A."/>
            <person name="Culley D."/>
            <person name="Crous P.W."/>
            <person name="Fauchery L."/>
            <person name="Girlanda M."/>
            <person name="Hayes R.D."/>
            <person name="Keri Z."/>
            <person name="LaButti K."/>
            <person name="Lipzen A."/>
            <person name="Lombard V."/>
            <person name="Magnuson J."/>
            <person name="Maillard F."/>
            <person name="Murat C."/>
            <person name="Nolan M."/>
            <person name="Ohm R.A."/>
            <person name="Pangilinan J."/>
            <person name="Pereira M.F."/>
            <person name="Perotto S."/>
            <person name="Peter M."/>
            <person name="Pfister S."/>
            <person name="Riley R."/>
            <person name="Sitrit Y."/>
            <person name="Stielow J.B."/>
            <person name="Szollosi G."/>
            <person name="Zifcakova L."/>
            <person name="Stursova M."/>
            <person name="Spatafora J.W."/>
            <person name="Tedersoo L."/>
            <person name="Vaario L.M."/>
            <person name="Yamada A."/>
            <person name="Yan M."/>
            <person name="Wang P."/>
            <person name="Xu J."/>
            <person name="Bruns T."/>
            <person name="Baldrian P."/>
            <person name="Vilgalys R."/>
            <person name="Dunand C."/>
            <person name="Henrissat B."/>
            <person name="Grigoriev I.V."/>
            <person name="Hibbett D."/>
            <person name="Nagy L.G."/>
            <person name="Martin F.M."/>
        </authorList>
    </citation>
    <scope>NUCLEOTIDE SEQUENCE</scope>
    <source>
        <strain evidence="1">P2</strain>
    </source>
</reference>
<keyword evidence="2" id="KW-1185">Reference proteome</keyword>
<organism evidence="1 2">
    <name type="scientific">Thelephora ganbajun</name>
    <name type="common">Ganba fungus</name>
    <dbReference type="NCBI Taxonomy" id="370292"/>
    <lineage>
        <taxon>Eukaryota</taxon>
        <taxon>Fungi</taxon>
        <taxon>Dikarya</taxon>
        <taxon>Basidiomycota</taxon>
        <taxon>Agaricomycotina</taxon>
        <taxon>Agaricomycetes</taxon>
        <taxon>Thelephorales</taxon>
        <taxon>Thelephoraceae</taxon>
        <taxon>Thelephora</taxon>
    </lineage>
</organism>
<evidence type="ECO:0000313" key="2">
    <source>
        <dbReference type="Proteomes" id="UP000886501"/>
    </source>
</evidence>
<sequence length="78" mass="8692">RKTVFVRGKGYSVLPTISLSGILDVKIIEGSFDSDSFARFINGLLYHMNPFLGPNSVIVMDNCCIHKSDLVCEIIETR</sequence>
<gene>
    <name evidence="1" type="ORF">BDM02DRAFT_1230114</name>
</gene>